<dbReference type="EMBL" id="FNDN01000001">
    <property type="protein sequence ID" value="SDH13451.1"/>
    <property type="molecule type" value="Genomic_DNA"/>
</dbReference>
<evidence type="ECO:0000313" key="2">
    <source>
        <dbReference type="Proteomes" id="UP000183263"/>
    </source>
</evidence>
<organism evidence="1 2">
    <name type="scientific">Rhodococcus triatomae</name>
    <dbReference type="NCBI Taxonomy" id="300028"/>
    <lineage>
        <taxon>Bacteria</taxon>
        <taxon>Bacillati</taxon>
        <taxon>Actinomycetota</taxon>
        <taxon>Actinomycetes</taxon>
        <taxon>Mycobacteriales</taxon>
        <taxon>Nocardiaceae</taxon>
        <taxon>Rhodococcus</taxon>
    </lineage>
</organism>
<dbReference type="Pfam" id="PF18855">
    <property type="entry name" value="baeRF_family11"/>
    <property type="match status" value="1"/>
</dbReference>
<accession>A0A1G7ZXW3</accession>
<keyword evidence="2" id="KW-1185">Reference proteome</keyword>
<reference evidence="1 2" key="1">
    <citation type="submission" date="2016-10" db="EMBL/GenBank/DDBJ databases">
        <authorList>
            <person name="de Groot N.N."/>
        </authorList>
    </citation>
    <scope>NUCLEOTIDE SEQUENCE [LARGE SCALE GENOMIC DNA]</scope>
    <source>
        <strain evidence="1 2">DSM 44892</strain>
    </source>
</reference>
<name>A0A1G7ZXW3_9NOCA</name>
<protein>
    <submittedName>
        <fullName evidence="1">Uncharacterized protein</fullName>
    </submittedName>
</protein>
<dbReference type="OrthoDB" id="242138at2"/>
<gene>
    <name evidence="1" type="ORF">SAMN05444695_101256</name>
</gene>
<dbReference type="RefSeq" id="WP_072737961.1">
    <property type="nucleotide sequence ID" value="NZ_CP048813.1"/>
</dbReference>
<dbReference type="AlphaFoldDB" id="A0A1G7ZXW3"/>
<dbReference type="Proteomes" id="UP000183263">
    <property type="component" value="Unassembled WGS sequence"/>
</dbReference>
<proteinExistence type="predicted"/>
<dbReference type="InterPro" id="IPR041638">
    <property type="entry name" value="BaeRF_family11"/>
</dbReference>
<evidence type="ECO:0000313" key="1">
    <source>
        <dbReference type="EMBL" id="SDH13451.1"/>
    </source>
</evidence>
<sequence length="371" mass="40086">MLHNDVPGTDDITALATTVGPTCISIYTPTERATSNASEKNHTGFANQVREALEHVSDKHERAAFEEQFAGLLEDEEYWRYQSRTLAVFATTERLRTFRLPNRLLERTSVGDRFFVKPLLRAVTFPQSAFVLALAEGSVRVVEVSAEPPAQEVKITGLPTSTASFADDSPQSYRARLGGVQDVGKKTRVAEYARAIDHQLRSLLGARGVPLILASAEPTSSIYRSVNSYTGLLDEGIDGNPEHTSDDELASRSREVLDNFYKLQVADLAEQFDSRTSEGRTQTDLSDLAKSATFGAIDTLFVDIDAVVPGSIDPDDGTVSFGDEGGDVYGVVDEIARRTLLSSGRVLALRAEEVPGGGAAAAILRYAPTGG</sequence>